<feature type="coiled-coil region" evidence="1">
    <location>
        <begin position="190"/>
        <end position="217"/>
    </location>
</feature>
<sequence length="271" mass="30987">MKRFSPFHIIIILSLMVTIVLAVQFGGVLHLSTNSSQVLSQTSNVVEPTLMRLRLDVKEYLMVQDKKYILDFEQETKRFLSLLDSLESVSKDSTVSEKIKALRADMQSFDTLFKKIVSLEAENTKIESTVFNQYNTLLEEHPNHILFQAFTDNDPVSGNSAAHLLDASLKYKLAVASYSLNNNQFFLIRSNELKEEVQKHANKIEMLVDNKESLKRIKSFKEAFGLYNQGFEHLTKNIQTKHATVSSAFEEVVPRMMNNSQALVFTLEKDI</sequence>
<protein>
    <recommendedName>
        <fullName evidence="5">HBM domain-containing protein</fullName>
    </recommendedName>
</protein>
<reference evidence="4" key="1">
    <citation type="submission" date="2017-05" db="EMBL/GenBank/DDBJ databases">
        <title>Dechlorination kinetics govern the competition between two new strains of the genus Sulfurospirillum.</title>
        <authorList>
            <person name="Buttet G.F."/>
            <person name="Murray A.M."/>
            <person name="Goris T."/>
            <person name="Burion M."/>
            <person name="Lin B."/>
            <person name="Rolle M."/>
            <person name="Maillard J."/>
        </authorList>
    </citation>
    <scope>NUCLEOTIDE SEQUENCE [LARGE SCALE GENOMIC DNA]</scope>
    <source>
        <strain evidence="4">SL2-1</strain>
    </source>
</reference>
<evidence type="ECO:0000256" key="1">
    <source>
        <dbReference type="SAM" id="Coils"/>
    </source>
</evidence>
<keyword evidence="2" id="KW-0812">Transmembrane</keyword>
<keyword evidence="4" id="KW-1185">Reference proteome</keyword>
<dbReference type="EMBL" id="CP021416">
    <property type="protein sequence ID" value="ARU48487.1"/>
    <property type="molecule type" value="Genomic_DNA"/>
</dbReference>
<gene>
    <name evidence="3" type="ORF">Sdiek1_1323</name>
</gene>
<dbReference type="OrthoDB" id="5340300at2"/>
<proteinExistence type="predicted"/>
<keyword evidence="2" id="KW-1133">Transmembrane helix</keyword>
<keyword evidence="2" id="KW-0472">Membrane</keyword>
<evidence type="ECO:0000313" key="4">
    <source>
        <dbReference type="Proteomes" id="UP000196005"/>
    </source>
</evidence>
<evidence type="ECO:0008006" key="5">
    <source>
        <dbReference type="Google" id="ProtNLM"/>
    </source>
</evidence>
<feature type="transmembrane region" description="Helical" evidence="2">
    <location>
        <begin position="7"/>
        <end position="31"/>
    </location>
</feature>
<accession>A0A1Y0HK36</accession>
<evidence type="ECO:0000313" key="3">
    <source>
        <dbReference type="EMBL" id="ARU48487.1"/>
    </source>
</evidence>
<dbReference type="RefSeq" id="WP_087438436.1">
    <property type="nucleotide sequence ID" value="NZ_CP021416.1"/>
</dbReference>
<keyword evidence="1" id="KW-0175">Coiled coil</keyword>
<dbReference type="Proteomes" id="UP000196005">
    <property type="component" value="Chromosome"/>
</dbReference>
<evidence type="ECO:0000256" key="2">
    <source>
        <dbReference type="SAM" id="Phobius"/>
    </source>
</evidence>
<dbReference type="KEGG" id="suls:Sdiek1_1323"/>
<dbReference type="AlphaFoldDB" id="A0A1Y0HK36"/>
<organism evidence="3 4">
    <name type="scientific">Sulfurospirillum diekertiae</name>
    <dbReference type="NCBI Taxonomy" id="1854492"/>
    <lineage>
        <taxon>Bacteria</taxon>
        <taxon>Pseudomonadati</taxon>
        <taxon>Campylobacterota</taxon>
        <taxon>Epsilonproteobacteria</taxon>
        <taxon>Campylobacterales</taxon>
        <taxon>Sulfurospirillaceae</taxon>
        <taxon>Sulfurospirillum</taxon>
    </lineage>
</organism>
<name>A0A1Y0HK36_9BACT</name>